<evidence type="ECO:0000256" key="1">
    <source>
        <dbReference type="SAM" id="MobiDB-lite"/>
    </source>
</evidence>
<dbReference type="InterPro" id="IPR026627">
    <property type="entry name" value="NDUFB2_animal"/>
</dbReference>
<gene>
    <name evidence="2" type="ORF">DNTS_007193</name>
</gene>
<proteinExistence type="predicted"/>
<dbReference type="GO" id="GO:0045271">
    <property type="term" value="C:respiratory chain complex I"/>
    <property type="evidence" value="ECO:0007669"/>
    <property type="project" value="InterPro"/>
</dbReference>
<organism evidence="2 3">
    <name type="scientific">Danionella cerebrum</name>
    <dbReference type="NCBI Taxonomy" id="2873325"/>
    <lineage>
        <taxon>Eukaryota</taxon>
        <taxon>Metazoa</taxon>
        <taxon>Chordata</taxon>
        <taxon>Craniata</taxon>
        <taxon>Vertebrata</taxon>
        <taxon>Euteleostomi</taxon>
        <taxon>Actinopterygii</taxon>
        <taxon>Neopterygii</taxon>
        <taxon>Teleostei</taxon>
        <taxon>Ostariophysi</taxon>
        <taxon>Cypriniformes</taxon>
        <taxon>Danionidae</taxon>
        <taxon>Danioninae</taxon>
        <taxon>Danionella</taxon>
    </lineage>
</organism>
<dbReference type="Pfam" id="PF14813">
    <property type="entry name" value="NADH_B2"/>
    <property type="match status" value="1"/>
</dbReference>
<feature type="compositionally biased region" description="Basic and acidic residues" evidence="1">
    <location>
        <begin position="25"/>
        <end position="40"/>
    </location>
</feature>
<dbReference type="Proteomes" id="UP000316079">
    <property type="component" value="Unassembled WGS sequence"/>
</dbReference>
<name>A0A553QR49_9TELE</name>
<accession>A0A553QR49</accession>
<dbReference type="AlphaFoldDB" id="A0A553QR49"/>
<reference evidence="2 3" key="1">
    <citation type="journal article" date="2019" name="Sci. Data">
        <title>Hybrid genome assembly and annotation of Danionella translucida.</title>
        <authorList>
            <person name="Kadobianskyi M."/>
            <person name="Schulze L."/>
            <person name="Schuelke M."/>
            <person name="Judkewitz B."/>
        </authorList>
    </citation>
    <scope>NUCLEOTIDE SEQUENCE [LARGE SCALE GENOMIC DNA]</scope>
    <source>
        <strain evidence="2 3">Bolton</strain>
    </source>
</reference>
<dbReference type="OrthoDB" id="1928087at2759"/>
<keyword evidence="3" id="KW-1185">Reference proteome</keyword>
<feature type="region of interest" description="Disordered" evidence="1">
    <location>
        <begin position="86"/>
        <end position="119"/>
    </location>
</feature>
<dbReference type="GO" id="GO:0005743">
    <property type="term" value="C:mitochondrial inner membrane"/>
    <property type="evidence" value="ECO:0007669"/>
    <property type="project" value="InterPro"/>
</dbReference>
<evidence type="ECO:0000313" key="3">
    <source>
        <dbReference type="Proteomes" id="UP000316079"/>
    </source>
</evidence>
<evidence type="ECO:0000313" key="2">
    <source>
        <dbReference type="EMBL" id="TRY92407.1"/>
    </source>
</evidence>
<dbReference type="EMBL" id="SRMA01025617">
    <property type="protein sequence ID" value="TRY92407.1"/>
    <property type="molecule type" value="Genomic_DNA"/>
</dbReference>
<comment type="caution">
    <text evidence="2">The sequence shown here is derived from an EMBL/GenBank/DDBJ whole genome shotgun (WGS) entry which is preliminary data.</text>
</comment>
<feature type="region of interest" description="Disordered" evidence="1">
    <location>
        <begin position="23"/>
        <end position="46"/>
    </location>
</feature>
<feature type="compositionally biased region" description="Acidic residues" evidence="1">
    <location>
        <begin position="106"/>
        <end position="119"/>
    </location>
</feature>
<sequence length="119" mass="13484">MPTVRNWIPSILSLFPVQKWRPWQKRRDSASPRARPRQDLCQHSPASFIRGVSQIRTPGAKLKSTKPSLSAGDVKLMGSVRRATVQMQSSADHSRKGHFPWPEASEWTDEELGIPPDEE</sequence>
<protein>
    <submittedName>
        <fullName evidence="2">Uncharacterized protein</fullName>
    </submittedName>
</protein>